<dbReference type="GO" id="GO:0003677">
    <property type="term" value="F:DNA binding"/>
    <property type="evidence" value="ECO:0007669"/>
    <property type="project" value="InterPro"/>
</dbReference>
<dbReference type="InterPro" id="IPR002104">
    <property type="entry name" value="Integrase_catalytic"/>
</dbReference>
<dbReference type="Pfam" id="PF00589">
    <property type="entry name" value="Phage_integrase"/>
    <property type="match status" value="1"/>
</dbReference>
<dbReference type="AlphaFoldDB" id="A0A1Q2MDL2"/>
<organism evidence="3 4">
    <name type="scientific">Limihaloglobus sulfuriphilus</name>
    <dbReference type="NCBI Taxonomy" id="1851148"/>
    <lineage>
        <taxon>Bacteria</taxon>
        <taxon>Pseudomonadati</taxon>
        <taxon>Planctomycetota</taxon>
        <taxon>Phycisphaerae</taxon>
        <taxon>Sedimentisphaerales</taxon>
        <taxon>Sedimentisphaeraceae</taxon>
        <taxon>Limihaloglobus</taxon>
    </lineage>
</organism>
<dbReference type="EMBL" id="CP019646">
    <property type="protein sequence ID" value="AQQ70760.1"/>
    <property type="molecule type" value="Genomic_DNA"/>
</dbReference>
<protein>
    <submittedName>
        <fullName evidence="3">Site-specific tyrosine recombinase XerC</fullName>
    </submittedName>
</protein>
<dbReference type="Gene3D" id="1.10.443.10">
    <property type="entry name" value="Intergrase catalytic core"/>
    <property type="match status" value="1"/>
</dbReference>
<evidence type="ECO:0000259" key="2">
    <source>
        <dbReference type="PROSITE" id="PS51898"/>
    </source>
</evidence>
<dbReference type="STRING" id="1851148.SMSP2_01121"/>
<dbReference type="GO" id="GO:0006310">
    <property type="term" value="P:DNA recombination"/>
    <property type="evidence" value="ECO:0007669"/>
    <property type="project" value="UniProtKB-KW"/>
</dbReference>
<name>A0A1Q2MDL2_9BACT</name>
<keyword evidence="4" id="KW-1185">Reference proteome</keyword>
<evidence type="ECO:0000313" key="3">
    <source>
        <dbReference type="EMBL" id="AQQ70760.1"/>
    </source>
</evidence>
<dbReference type="SUPFAM" id="SSF56349">
    <property type="entry name" value="DNA breaking-rejoining enzymes"/>
    <property type="match status" value="1"/>
</dbReference>
<dbReference type="PROSITE" id="PS51898">
    <property type="entry name" value="TYR_RECOMBINASE"/>
    <property type="match status" value="1"/>
</dbReference>
<accession>A0A1Q2MDL2</accession>
<evidence type="ECO:0000256" key="1">
    <source>
        <dbReference type="ARBA" id="ARBA00023172"/>
    </source>
</evidence>
<dbReference type="RefSeq" id="WP_146683000.1">
    <property type="nucleotide sequence ID" value="NZ_CP019646.1"/>
</dbReference>
<evidence type="ECO:0000313" key="4">
    <source>
        <dbReference type="Proteomes" id="UP000188181"/>
    </source>
</evidence>
<dbReference type="InterPro" id="IPR013762">
    <property type="entry name" value="Integrase-like_cat_sf"/>
</dbReference>
<dbReference type="Proteomes" id="UP000188181">
    <property type="component" value="Chromosome"/>
</dbReference>
<dbReference type="KEGG" id="pbas:SMSP2_01121"/>
<keyword evidence="1" id="KW-0233">DNA recombination</keyword>
<dbReference type="InterPro" id="IPR011010">
    <property type="entry name" value="DNA_brk_join_enz"/>
</dbReference>
<dbReference type="GO" id="GO:0015074">
    <property type="term" value="P:DNA integration"/>
    <property type="evidence" value="ECO:0007669"/>
    <property type="project" value="InterPro"/>
</dbReference>
<proteinExistence type="predicted"/>
<gene>
    <name evidence="3" type="ORF">SMSP2_01121</name>
</gene>
<feature type="domain" description="Tyr recombinase" evidence="2">
    <location>
        <begin position="299"/>
        <end position="477"/>
    </location>
</feature>
<sequence>MARKTGKQAKYVIYGNKEVKDIIDGREIGLSYATKNKSYYMMIPKEFAGDNAKRSKRVWLKSDLGNAVLKFRAVIKELKGEEEKVFQTEIKEGTVKTKYVTKILEGADLEELAQIVINNKYDPKQVASEIEKRGISKIDKKIVADISEEEHIQWLKDELQNPQELSKKTGIDAFNFFYDYVNKNPIKLSELWDNYKNSKSYIDGKSSDEKKKTKKDWDTFVSLIGKEYLEQISLYDIKLFEKYLNKKNYCDKTIHHHKSRVLKILRGSLKNYEDTTILQKVILHFDKWEKLEVNVSKSIAAKVVSKKNFIKLYNAADKKGDIQLKALLMLCLNTGTYLIEASRLKRSEINLDEQTLMTQRNKVGRCKKFAYLWDRTVKDLKAYLDTRKDNSDILFLASHGGEYKDGHGLRTRLYILRKECNLLNVEFNQLRDTFQTLANECGVSLYHSNMVMGHSTGKTSERYSHRRIHNELKDACIKVEKAFFEN</sequence>
<reference evidence="4" key="1">
    <citation type="submission" date="2017-02" db="EMBL/GenBank/DDBJ databases">
        <title>Comparative genomics and description of representatives of a novel lineage of planctomycetes thriving in anoxic sediments.</title>
        <authorList>
            <person name="Spring S."/>
            <person name="Bunk B."/>
            <person name="Sproer C."/>
        </authorList>
    </citation>
    <scope>NUCLEOTIDE SEQUENCE [LARGE SCALE GENOMIC DNA]</scope>
    <source>
        <strain evidence="4">SM-Chi-D1</strain>
    </source>
</reference>